<feature type="region of interest" description="Disordered" evidence="1">
    <location>
        <begin position="143"/>
        <end position="182"/>
    </location>
</feature>
<protein>
    <submittedName>
        <fullName evidence="2">Uncharacterized protein</fullName>
    </submittedName>
</protein>
<organism evidence="2 3">
    <name type="scientific">Amanita muscaria (strain Koide BX008)</name>
    <dbReference type="NCBI Taxonomy" id="946122"/>
    <lineage>
        <taxon>Eukaryota</taxon>
        <taxon>Fungi</taxon>
        <taxon>Dikarya</taxon>
        <taxon>Basidiomycota</taxon>
        <taxon>Agaricomycotina</taxon>
        <taxon>Agaricomycetes</taxon>
        <taxon>Agaricomycetidae</taxon>
        <taxon>Agaricales</taxon>
        <taxon>Pluteineae</taxon>
        <taxon>Amanitaceae</taxon>
        <taxon>Amanita</taxon>
    </lineage>
</organism>
<feature type="region of interest" description="Disordered" evidence="1">
    <location>
        <begin position="60"/>
        <end position="87"/>
    </location>
</feature>
<dbReference type="InParanoid" id="A0A0C2XBI7"/>
<proteinExistence type="predicted"/>
<accession>A0A0C2XBI7</accession>
<feature type="region of interest" description="Disordered" evidence="1">
    <location>
        <begin position="233"/>
        <end position="254"/>
    </location>
</feature>
<name>A0A0C2XBI7_AMAMK</name>
<dbReference type="EMBL" id="KN818237">
    <property type="protein sequence ID" value="KIL66193.1"/>
    <property type="molecule type" value="Genomic_DNA"/>
</dbReference>
<reference evidence="2 3" key="1">
    <citation type="submission" date="2014-04" db="EMBL/GenBank/DDBJ databases">
        <title>Evolutionary Origins and Diversification of the Mycorrhizal Mutualists.</title>
        <authorList>
            <consortium name="DOE Joint Genome Institute"/>
            <consortium name="Mycorrhizal Genomics Consortium"/>
            <person name="Kohler A."/>
            <person name="Kuo A."/>
            <person name="Nagy L.G."/>
            <person name="Floudas D."/>
            <person name="Copeland A."/>
            <person name="Barry K.W."/>
            <person name="Cichocki N."/>
            <person name="Veneault-Fourrey C."/>
            <person name="LaButti K."/>
            <person name="Lindquist E.A."/>
            <person name="Lipzen A."/>
            <person name="Lundell T."/>
            <person name="Morin E."/>
            <person name="Murat C."/>
            <person name="Riley R."/>
            <person name="Ohm R."/>
            <person name="Sun H."/>
            <person name="Tunlid A."/>
            <person name="Henrissat B."/>
            <person name="Grigoriev I.V."/>
            <person name="Hibbett D.S."/>
            <person name="Martin F."/>
        </authorList>
    </citation>
    <scope>NUCLEOTIDE SEQUENCE [LARGE SCALE GENOMIC DNA]</scope>
    <source>
        <strain evidence="2 3">Koide BX008</strain>
    </source>
</reference>
<dbReference type="Proteomes" id="UP000054549">
    <property type="component" value="Unassembled WGS sequence"/>
</dbReference>
<evidence type="ECO:0000256" key="1">
    <source>
        <dbReference type="SAM" id="MobiDB-lite"/>
    </source>
</evidence>
<evidence type="ECO:0000313" key="2">
    <source>
        <dbReference type="EMBL" id="KIL66193.1"/>
    </source>
</evidence>
<dbReference type="AlphaFoldDB" id="A0A0C2XBI7"/>
<keyword evidence="3" id="KW-1185">Reference proteome</keyword>
<evidence type="ECO:0000313" key="3">
    <source>
        <dbReference type="Proteomes" id="UP000054549"/>
    </source>
</evidence>
<gene>
    <name evidence="2" type="ORF">M378DRAFT_10199</name>
</gene>
<sequence length="254" mass="27412">MTPANQIKKEWEAQKRIWEEEERDRFRFGTQSTSVNETRPRRLKVVMCFTSVPAMLALSGRAPADEDTPTLSASGASKHRTPAEYPTDHLPTLVPITPLPVPLHACSVTPLPPQTSAVIQASFEPEPPWCPAITPAPLETAPFQQDAASPERQRSDSSCLVSSVSDSHTSPAVATPHTAGLPIPSTPDASLRLSSVQDIPTIIESPIEDGLPPEMAILNPDMETQQVQLQIGPYPSRNTERGGWSSVRTSLGGG</sequence>
<feature type="compositionally biased region" description="Low complexity" evidence="1">
    <location>
        <begin position="156"/>
        <end position="170"/>
    </location>
</feature>
<dbReference type="HOGENOM" id="CLU_1094031_0_0_1"/>